<dbReference type="EMBL" id="JBHUHP010000015">
    <property type="protein sequence ID" value="MFD2092895.1"/>
    <property type="molecule type" value="Genomic_DNA"/>
</dbReference>
<keyword evidence="3" id="KW-1185">Reference proteome</keyword>
<accession>A0ABW4XBV7</accession>
<dbReference type="RefSeq" id="WP_376877683.1">
    <property type="nucleotide sequence ID" value="NZ_JBHUHP010000015.1"/>
</dbReference>
<feature type="region of interest" description="Disordered" evidence="1">
    <location>
        <begin position="194"/>
        <end position="213"/>
    </location>
</feature>
<proteinExistence type="predicted"/>
<evidence type="ECO:0000313" key="3">
    <source>
        <dbReference type="Proteomes" id="UP001597402"/>
    </source>
</evidence>
<sequence length="442" mass="49169">MPRTMLQLRIEALGQHLDQAQDPSVWKQQLELEKFNVDNQLWDIAVEYIHSEATDLKDRLDNLDAALRENKTSERSGWAEYARLQTASEEVFRECLDLLGGLALRDRFQDERICRIADEYIKELASDTRRRPSFSILGLEAQLSSTLRRVVTMHFPEWTLWTLPLVAHEYGQVVIEESGLRKFADEITAERLAAAGGKGGDQAADGPPEDTDEEVRRAAKEQERRRVRIALADALATLLAGPAYAYAALLLRLNPLNDGAHTVSDRERAATILAVLREMNRTVPGKPPPHGEIVDRLEAYWRQSVDAAYGPSAEPAPLVNPARVRKAFSKHIVGSQLALYEAEHSARARTWAAAWLVQLKQGAPLTPPEHSHREHIREALNAAWRARVDATRDLEPPQGDEAQRRVMALGEVGLDLCESIIESRGPEGGGSALGRAPRPGGS</sequence>
<gene>
    <name evidence="2" type="ORF">ACFSHS_15065</name>
</gene>
<evidence type="ECO:0000256" key="1">
    <source>
        <dbReference type="SAM" id="MobiDB-lite"/>
    </source>
</evidence>
<protein>
    <submittedName>
        <fullName evidence="2">Uncharacterized protein</fullName>
    </submittedName>
</protein>
<reference evidence="3" key="1">
    <citation type="journal article" date="2019" name="Int. J. Syst. Evol. Microbiol.">
        <title>The Global Catalogue of Microorganisms (GCM) 10K type strain sequencing project: providing services to taxonomists for standard genome sequencing and annotation.</title>
        <authorList>
            <consortium name="The Broad Institute Genomics Platform"/>
            <consortium name="The Broad Institute Genome Sequencing Center for Infectious Disease"/>
            <person name="Wu L."/>
            <person name="Ma J."/>
        </authorList>
    </citation>
    <scope>NUCLEOTIDE SEQUENCE [LARGE SCALE GENOMIC DNA]</scope>
    <source>
        <strain evidence="3">JCM 3338</strain>
    </source>
</reference>
<comment type="caution">
    <text evidence="2">The sequence shown here is derived from an EMBL/GenBank/DDBJ whole genome shotgun (WGS) entry which is preliminary data.</text>
</comment>
<name>A0ABW4XBV7_9ACTN</name>
<organism evidence="2 3">
    <name type="scientific">Blastococcus deserti</name>
    <dbReference type="NCBI Taxonomy" id="2259033"/>
    <lineage>
        <taxon>Bacteria</taxon>
        <taxon>Bacillati</taxon>
        <taxon>Actinomycetota</taxon>
        <taxon>Actinomycetes</taxon>
        <taxon>Geodermatophilales</taxon>
        <taxon>Geodermatophilaceae</taxon>
        <taxon>Blastococcus</taxon>
    </lineage>
</organism>
<dbReference type="Proteomes" id="UP001597402">
    <property type="component" value="Unassembled WGS sequence"/>
</dbReference>
<feature type="region of interest" description="Disordered" evidence="1">
    <location>
        <begin position="421"/>
        <end position="442"/>
    </location>
</feature>
<evidence type="ECO:0000313" key="2">
    <source>
        <dbReference type="EMBL" id="MFD2092895.1"/>
    </source>
</evidence>